<protein>
    <submittedName>
        <fullName evidence="1">Uncharacterized protein</fullName>
    </submittedName>
</protein>
<evidence type="ECO:0000313" key="2">
    <source>
        <dbReference type="Proteomes" id="UP001231649"/>
    </source>
</evidence>
<proteinExistence type="predicted"/>
<gene>
    <name evidence="1" type="ORF">PYW08_003997</name>
</gene>
<name>A0ACC2QZD8_9NEOP</name>
<accession>A0ACC2QZD8</accession>
<evidence type="ECO:0000313" key="1">
    <source>
        <dbReference type="EMBL" id="KAJ8725814.1"/>
    </source>
</evidence>
<keyword evidence="2" id="KW-1185">Reference proteome</keyword>
<dbReference type="EMBL" id="CM056791">
    <property type="protein sequence ID" value="KAJ8725814.1"/>
    <property type="molecule type" value="Genomic_DNA"/>
</dbReference>
<comment type="caution">
    <text evidence="1">The sequence shown here is derived from an EMBL/GenBank/DDBJ whole genome shotgun (WGS) entry which is preliminary data.</text>
</comment>
<sequence>MVVKILLKNIKIIISIVVLLVAYKYRNELKWYYETFINEAPEDKPGIFTTTKLAQFDGVKQSNLYLAVLGKVFDVREGKRHYEKGAAYHYFIGKDGSRSLVTGDFTDESNEKDHVMDLTCNDLLTLVQWQNTFREKYIEVGTLIGRFYDENGQETAYMKEFIGKIKQCEVEKENSKKEDQKYPPCNIAWSVEEGTKVWCTKSSGGVKRSWAGVPRQLFTPGVEKPRCVCLNGDDQDSAGLIKEYDNCPKSSAECIVKNS</sequence>
<organism evidence="1 2">
    <name type="scientific">Mythimna loreyi</name>
    <dbReference type="NCBI Taxonomy" id="667449"/>
    <lineage>
        <taxon>Eukaryota</taxon>
        <taxon>Metazoa</taxon>
        <taxon>Ecdysozoa</taxon>
        <taxon>Arthropoda</taxon>
        <taxon>Hexapoda</taxon>
        <taxon>Insecta</taxon>
        <taxon>Pterygota</taxon>
        <taxon>Neoptera</taxon>
        <taxon>Endopterygota</taxon>
        <taxon>Lepidoptera</taxon>
        <taxon>Glossata</taxon>
        <taxon>Ditrysia</taxon>
        <taxon>Noctuoidea</taxon>
        <taxon>Noctuidae</taxon>
        <taxon>Noctuinae</taxon>
        <taxon>Hadenini</taxon>
        <taxon>Mythimna</taxon>
    </lineage>
</organism>
<reference evidence="1" key="1">
    <citation type="submission" date="2023-03" db="EMBL/GenBank/DDBJ databases">
        <title>Chromosome-level genomes of two armyworms, Mythimna separata and Mythimna loreyi, provide insights into the biosynthesis and reception of sex pheromones.</title>
        <authorList>
            <person name="Zhao H."/>
        </authorList>
    </citation>
    <scope>NUCLEOTIDE SEQUENCE</scope>
    <source>
        <strain evidence="1">BeijingLab</strain>
    </source>
</reference>
<dbReference type="Proteomes" id="UP001231649">
    <property type="component" value="Chromosome 15"/>
</dbReference>